<evidence type="ECO:0000313" key="5">
    <source>
        <dbReference type="Proteomes" id="UP000065473"/>
    </source>
</evidence>
<evidence type="ECO:0000313" key="2">
    <source>
        <dbReference type="EMBL" id="ALU28687.1"/>
    </source>
</evidence>
<dbReference type="OMA" id="IGIHAII"/>
<dbReference type="GeneID" id="14551586"/>
<keyword evidence="1" id="KW-0812">Transmembrane</keyword>
<reference evidence="4 5" key="1">
    <citation type="submission" date="2015-12" db="EMBL/GenBank/DDBJ databases">
        <title>A stable core within a dynamic pangenome in Sulfolobus acidocaldarius.</title>
        <authorList>
            <person name="Anderson R."/>
            <person name="Kouris A."/>
            <person name="Seward C."/>
            <person name="Campbell K."/>
            <person name="Whitaker R."/>
        </authorList>
    </citation>
    <scope>NUCLEOTIDE SEQUENCE [LARGE SCALE GENOMIC DNA]</scope>
    <source>
        <strain evidence="2 5">GG12-C01-09</strain>
        <strain evidence="3 4">NG05B_CO5_07</strain>
    </source>
</reference>
<evidence type="ECO:0000256" key="1">
    <source>
        <dbReference type="SAM" id="Phobius"/>
    </source>
</evidence>
<accession>A0A0U2NE25</accession>
<dbReference type="AlphaFoldDB" id="A0A0U2NE25"/>
<protein>
    <submittedName>
        <fullName evidence="3">Uncharacterized protein</fullName>
    </submittedName>
</protein>
<dbReference type="Proteomes" id="UP000065473">
    <property type="component" value="Chromosome"/>
</dbReference>
<organism evidence="3 4">
    <name type="scientific">Sulfolobus acidocaldarius</name>
    <dbReference type="NCBI Taxonomy" id="2285"/>
    <lineage>
        <taxon>Archaea</taxon>
        <taxon>Thermoproteota</taxon>
        <taxon>Thermoprotei</taxon>
        <taxon>Sulfolobales</taxon>
        <taxon>Sulfolobaceae</taxon>
        <taxon>Sulfolobus</taxon>
    </lineage>
</organism>
<proteinExistence type="predicted"/>
<keyword evidence="1" id="KW-1133">Transmembrane helix</keyword>
<evidence type="ECO:0000313" key="4">
    <source>
        <dbReference type="Proteomes" id="UP000060043"/>
    </source>
</evidence>
<dbReference type="Proteomes" id="UP000060043">
    <property type="component" value="Chromosome"/>
</dbReference>
<feature type="transmembrane region" description="Helical" evidence="1">
    <location>
        <begin position="88"/>
        <end position="108"/>
    </location>
</feature>
<dbReference type="EMBL" id="CP013695">
    <property type="protein sequence ID" value="ALU31405.1"/>
    <property type="molecule type" value="Genomic_DNA"/>
</dbReference>
<feature type="transmembrane region" description="Helical" evidence="1">
    <location>
        <begin position="29"/>
        <end position="50"/>
    </location>
</feature>
<sequence>MKTLWLAGAGVSILEILIGNSMVFYGVSNILIGIHAIIAAVLLIIIIYGLARAKDSIKRRMLVGNLALLILTAVLGIVYLQYFNIPLLIVHLLLALGLLSNFSVMYGLETSTRQ</sequence>
<dbReference type="RefSeq" id="WP_011277935.1">
    <property type="nucleotide sequence ID" value="NZ_BHWZ01000002.1"/>
</dbReference>
<feature type="transmembrane region" description="Helical" evidence="1">
    <location>
        <begin position="62"/>
        <end position="82"/>
    </location>
</feature>
<dbReference type="PaxDb" id="1435377-SUSAZ_05005"/>
<dbReference type="EMBL" id="CP013694">
    <property type="protein sequence ID" value="ALU28687.1"/>
    <property type="molecule type" value="Genomic_DNA"/>
</dbReference>
<gene>
    <name evidence="2" type="ORF">ATY89_01090</name>
    <name evidence="3" type="ORF">ATZ20_04125</name>
</gene>
<keyword evidence="1" id="KW-0472">Membrane</keyword>
<evidence type="ECO:0000313" key="3">
    <source>
        <dbReference type="EMBL" id="ALU31405.1"/>
    </source>
</evidence>
<name>A0A0U2NE25_9CREN</name>